<dbReference type="PANTHER" id="PTHR43539">
    <property type="entry name" value="FLAVIN-BINDING MONOOXYGENASE-LIKE PROTEIN (AFU_ORTHOLOGUE AFUA_4G09220)"/>
    <property type="match status" value="1"/>
</dbReference>
<dbReference type="GO" id="GO:0004497">
    <property type="term" value="F:monooxygenase activity"/>
    <property type="evidence" value="ECO:0007669"/>
    <property type="project" value="TreeGrafter"/>
</dbReference>
<dbReference type="Proteomes" id="UP000193827">
    <property type="component" value="Unassembled WGS sequence"/>
</dbReference>
<dbReference type="OrthoDB" id="9773233at2"/>
<dbReference type="EC" id="1.-.-.-" evidence="2"/>
<dbReference type="EMBL" id="FWFL01000003">
    <property type="protein sequence ID" value="SLN31646.1"/>
    <property type="molecule type" value="Genomic_DNA"/>
</dbReference>
<dbReference type="PANTHER" id="PTHR43539:SF78">
    <property type="entry name" value="FLAVIN-CONTAINING MONOOXYGENASE"/>
    <property type="match status" value="1"/>
</dbReference>
<dbReference type="SUPFAM" id="SSF51905">
    <property type="entry name" value="FAD/NAD(P)-binding domain"/>
    <property type="match status" value="1"/>
</dbReference>
<dbReference type="AlphaFoldDB" id="A0A1Y5S4R2"/>
<dbReference type="RefSeq" id="WP_085891721.1">
    <property type="nucleotide sequence ID" value="NZ_FWFL01000003.1"/>
</dbReference>
<sequence>MKRTTTVIVGAGQSGLAMSRELAARGVDHVILERGKVANSWRTERWESLRLLTPNWMNGLPGAMYAGHDRDGYMSVAELIIRFKNYARATNAPVMTETSVLRIAPFLKGYRVQTDQGAIDCECVVVATGAATLASRPGFAADLPGDIAQFTPLDYKRPGDLPPGKILVVGASASGTQIAREIQSSGREVTLAVGEHVRVPRIFRDADILTWMKITGRWSERFDQVEDLDRQRRLPSLQLTGEARGNPLDLNALQDIGIELVGRMVAIRDGAALFSGSLSNVCAAADLKMDRLLNGFDTWATEAGLQPFVDPSYKLPRTRIPTAPRLSIDLVREGFGAVVWATGFRPDHSWIDLPVFDRKGHIQHQGGVVCRGLYVMGLPFLRRRKSTFIDGAGDDARDLTTHLVDSCRQTIAA</sequence>
<dbReference type="Pfam" id="PF13738">
    <property type="entry name" value="Pyr_redox_3"/>
    <property type="match status" value="1"/>
</dbReference>
<dbReference type="PRINTS" id="PR00411">
    <property type="entry name" value="PNDRDTASEI"/>
</dbReference>
<organism evidence="2 3">
    <name type="scientific">Roseovarius litorisediminis</name>
    <dbReference type="NCBI Taxonomy" id="1312363"/>
    <lineage>
        <taxon>Bacteria</taxon>
        <taxon>Pseudomonadati</taxon>
        <taxon>Pseudomonadota</taxon>
        <taxon>Alphaproteobacteria</taxon>
        <taxon>Rhodobacterales</taxon>
        <taxon>Roseobacteraceae</taxon>
        <taxon>Roseovarius</taxon>
    </lineage>
</organism>
<evidence type="ECO:0000313" key="2">
    <source>
        <dbReference type="EMBL" id="SLN31646.1"/>
    </source>
</evidence>
<proteinExistence type="predicted"/>
<keyword evidence="1 2" id="KW-0560">Oxidoreductase</keyword>
<reference evidence="2 3" key="1">
    <citation type="submission" date="2017-03" db="EMBL/GenBank/DDBJ databases">
        <authorList>
            <person name="Afonso C.L."/>
            <person name="Miller P.J."/>
            <person name="Scott M.A."/>
            <person name="Spackman E."/>
            <person name="Goraichik I."/>
            <person name="Dimitrov K.M."/>
            <person name="Suarez D.L."/>
            <person name="Swayne D.E."/>
        </authorList>
    </citation>
    <scope>NUCLEOTIDE SEQUENCE [LARGE SCALE GENOMIC DNA]</scope>
    <source>
        <strain evidence="2 3">CECT 8287</strain>
    </source>
</reference>
<accession>A0A1Y5S4R2</accession>
<protein>
    <submittedName>
        <fullName evidence="2">Putative oxidoreductase CzcO</fullName>
        <ecNumber evidence="2">1.-.-.-</ecNumber>
    </submittedName>
</protein>
<evidence type="ECO:0000256" key="1">
    <source>
        <dbReference type="ARBA" id="ARBA00023002"/>
    </source>
</evidence>
<gene>
    <name evidence="2" type="primary">czcO_1</name>
    <name evidence="2" type="ORF">PEL8287_01485</name>
</gene>
<keyword evidence="3" id="KW-1185">Reference proteome</keyword>
<dbReference type="GO" id="GO:0050660">
    <property type="term" value="F:flavin adenine dinucleotide binding"/>
    <property type="evidence" value="ECO:0007669"/>
    <property type="project" value="TreeGrafter"/>
</dbReference>
<dbReference type="InterPro" id="IPR050982">
    <property type="entry name" value="Auxin_biosynth/cation_transpt"/>
</dbReference>
<evidence type="ECO:0000313" key="3">
    <source>
        <dbReference type="Proteomes" id="UP000193827"/>
    </source>
</evidence>
<dbReference type="Gene3D" id="3.50.50.60">
    <property type="entry name" value="FAD/NAD(P)-binding domain"/>
    <property type="match status" value="2"/>
</dbReference>
<dbReference type="InterPro" id="IPR036188">
    <property type="entry name" value="FAD/NAD-bd_sf"/>
</dbReference>
<name>A0A1Y5S4R2_9RHOB</name>